<proteinExistence type="predicted"/>
<dbReference type="Gene3D" id="3.40.630.30">
    <property type="match status" value="1"/>
</dbReference>
<evidence type="ECO:0000259" key="2">
    <source>
        <dbReference type="Pfam" id="PF13302"/>
    </source>
</evidence>
<feature type="region of interest" description="Disordered" evidence="1">
    <location>
        <begin position="1"/>
        <end position="33"/>
    </location>
</feature>
<organism evidence="3 4">
    <name type="scientific">Streptomyces rectiviolaceus</name>
    <dbReference type="NCBI Taxonomy" id="332591"/>
    <lineage>
        <taxon>Bacteria</taxon>
        <taxon>Bacillati</taxon>
        <taxon>Actinomycetota</taxon>
        <taxon>Actinomycetes</taxon>
        <taxon>Kitasatosporales</taxon>
        <taxon>Streptomycetaceae</taxon>
        <taxon>Streptomyces</taxon>
    </lineage>
</organism>
<dbReference type="InterPro" id="IPR016181">
    <property type="entry name" value="Acyl_CoA_acyltransferase"/>
</dbReference>
<evidence type="ECO:0000313" key="4">
    <source>
        <dbReference type="Proteomes" id="UP001501637"/>
    </source>
</evidence>
<dbReference type="Pfam" id="PF13302">
    <property type="entry name" value="Acetyltransf_3"/>
    <property type="match status" value="1"/>
</dbReference>
<dbReference type="PANTHER" id="PTHR43792">
    <property type="entry name" value="GNAT FAMILY, PUTATIVE (AFU_ORTHOLOGUE AFUA_3G00765)-RELATED-RELATED"/>
    <property type="match status" value="1"/>
</dbReference>
<comment type="caution">
    <text evidence="3">The sequence shown here is derived from an EMBL/GenBank/DDBJ whole genome shotgun (WGS) entry which is preliminary data.</text>
</comment>
<protein>
    <submittedName>
        <fullName evidence="3">GNAT family protein</fullName>
    </submittedName>
</protein>
<name>A0ABP6M9R1_9ACTN</name>
<dbReference type="Proteomes" id="UP001501637">
    <property type="component" value="Unassembled WGS sequence"/>
</dbReference>
<sequence>MTDRLEAERAQAHLWAPREPRRTRVDERPPRESEQRAVLIEGATLRLREFLPSDVEGVLGIFGDSRTTREFGMPPFRRPDAAALVEQARAGARRTPRTHYRLGVSEIATGELIGSAKLIVEDQSAEGGMVRVGYRSAEVGLALRADRVSVGHSVEIGFLLGVLGFDRLGLHRVWSGFMPSNIAAQRAIEKAGMVREGRLRHYGHVDGVWHDIVQYSILEDDWKALRGA</sequence>
<evidence type="ECO:0000256" key="1">
    <source>
        <dbReference type="SAM" id="MobiDB-lite"/>
    </source>
</evidence>
<dbReference type="SUPFAM" id="SSF55729">
    <property type="entry name" value="Acyl-CoA N-acyltransferases (Nat)"/>
    <property type="match status" value="1"/>
</dbReference>
<feature type="domain" description="N-acetyltransferase" evidence="2">
    <location>
        <begin position="45"/>
        <end position="194"/>
    </location>
</feature>
<dbReference type="InterPro" id="IPR051531">
    <property type="entry name" value="N-acetyltransferase"/>
</dbReference>
<gene>
    <name evidence="3" type="ORF">GCM10010449_15110</name>
</gene>
<keyword evidence="4" id="KW-1185">Reference proteome</keyword>
<dbReference type="PANTHER" id="PTHR43792:SF9">
    <property type="entry name" value="RIBOSOMAL-PROTEIN-ALANINE ACETYLTRANSFERASE"/>
    <property type="match status" value="1"/>
</dbReference>
<reference evidence="4" key="1">
    <citation type="journal article" date="2019" name="Int. J. Syst. Evol. Microbiol.">
        <title>The Global Catalogue of Microorganisms (GCM) 10K type strain sequencing project: providing services to taxonomists for standard genome sequencing and annotation.</title>
        <authorList>
            <consortium name="The Broad Institute Genomics Platform"/>
            <consortium name="The Broad Institute Genome Sequencing Center for Infectious Disease"/>
            <person name="Wu L."/>
            <person name="Ma J."/>
        </authorList>
    </citation>
    <scope>NUCLEOTIDE SEQUENCE [LARGE SCALE GENOMIC DNA]</scope>
    <source>
        <strain evidence="4">JCM 9092</strain>
    </source>
</reference>
<dbReference type="EMBL" id="BAAAUG010000022">
    <property type="protein sequence ID" value="GAA3092329.1"/>
    <property type="molecule type" value="Genomic_DNA"/>
</dbReference>
<dbReference type="InterPro" id="IPR000182">
    <property type="entry name" value="GNAT_dom"/>
</dbReference>
<dbReference type="RefSeq" id="WP_344519682.1">
    <property type="nucleotide sequence ID" value="NZ_BAAAUG010000022.1"/>
</dbReference>
<evidence type="ECO:0000313" key="3">
    <source>
        <dbReference type="EMBL" id="GAA3092329.1"/>
    </source>
</evidence>
<accession>A0ABP6M9R1</accession>